<dbReference type="GO" id="GO:0005929">
    <property type="term" value="C:cilium"/>
    <property type="evidence" value="ECO:0007669"/>
    <property type="project" value="UniProtKB-SubCell"/>
</dbReference>
<proteinExistence type="predicted"/>
<keyword evidence="2" id="KW-0969">Cilium</keyword>
<accession>A0A8B9VTD3</accession>
<evidence type="ECO:0000313" key="6">
    <source>
        <dbReference type="Ensembl" id="ENSAZOP00000028204.1"/>
    </source>
</evidence>
<dbReference type="AlphaFoldDB" id="A0A8B9VTD3"/>
<reference evidence="6" key="1">
    <citation type="submission" date="2025-08" db="UniProtKB">
        <authorList>
            <consortium name="Ensembl"/>
        </authorList>
    </citation>
    <scope>IDENTIFICATION</scope>
</reference>
<evidence type="ECO:0008006" key="8">
    <source>
        <dbReference type="Google" id="ProtNLM"/>
    </source>
</evidence>
<feature type="coiled-coil region" evidence="4">
    <location>
        <begin position="98"/>
        <end position="156"/>
    </location>
</feature>
<evidence type="ECO:0000256" key="2">
    <source>
        <dbReference type="ARBA" id="ARBA00023069"/>
    </source>
</evidence>
<keyword evidence="3" id="KW-0966">Cell projection</keyword>
<sequence>MTARRGPGWRREVLGPCPHSVALRARPPKERRNDNFVLARRDREEELLEYAALLKLYNRCRSVHEWQQRNEQKWLHRAVQRKVEAAMQECQAGIDGRRERLRELLEAEENKYLAEMEAFEETLLEKQAKMRERAKLLREEREKERQQLVAEKREQQFREQCDELRTQRMKQHQRELCTERLAQLTLKEELKKQREEEEEMFAELWKEDRLAKERREAVDMQKLSKQNREILDVLGAQVAALSAHKEEEKQLKEEEARLLQQLLKLENEKLQMEKLQKKKECREMLLGAAEDKRKRLNEEKEDLQMCVCLQQELFKEQQAYRAHLAQQLEEEKEREKEVDKLLEEERAKVWAKKAEQTRLEKEAREQLLKNVLDTRQLQIEEKMQRNAKEQEELAQEKKLLAEAVTELKRIEEEKYARKLKEAKEYQEQLRAQIAHQQRARDAEEEEKKQEHELGLAEERAYQERIQDALSRPYEKLAKIHPLRRKLTSNSQDHLTLTF</sequence>
<feature type="coiled-coil region" evidence="4">
    <location>
        <begin position="241"/>
        <end position="348"/>
    </location>
</feature>
<keyword evidence="4" id="KW-0175">Coiled coil</keyword>
<evidence type="ECO:0000313" key="7">
    <source>
        <dbReference type="Proteomes" id="UP000694549"/>
    </source>
</evidence>
<evidence type="ECO:0000256" key="3">
    <source>
        <dbReference type="ARBA" id="ARBA00023273"/>
    </source>
</evidence>
<name>A0A8B9VTD3_9AVES</name>
<dbReference type="InterPro" id="IPR043596">
    <property type="entry name" value="CFAP53/TCHP"/>
</dbReference>
<evidence type="ECO:0000256" key="4">
    <source>
        <dbReference type="SAM" id="Coils"/>
    </source>
</evidence>
<dbReference type="Ensembl" id="ENSAZOT00000030221.1">
    <property type="protein sequence ID" value="ENSAZOP00000028204.1"/>
    <property type="gene ID" value="ENSAZOG00000017816.1"/>
</dbReference>
<feature type="compositionally biased region" description="Basic and acidic residues" evidence="5">
    <location>
        <begin position="438"/>
        <end position="459"/>
    </location>
</feature>
<evidence type="ECO:0000256" key="5">
    <source>
        <dbReference type="SAM" id="MobiDB-lite"/>
    </source>
</evidence>
<protein>
    <recommendedName>
        <fullName evidence="8">Trichohyalin-plectin-homology domain-containing protein</fullName>
    </recommendedName>
</protein>
<dbReference type="PANTHER" id="PTHR31183">
    <property type="entry name" value="TRICHOPLEIN KERATIN FILAMENT-BINDING PROTEIN FAMILY MEMBER"/>
    <property type="match status" value="1"/>
</dbReference>
<dbReference type="Proteomes" id="UP000694549">
    <property type="component" value="Unplaced"/>
</dbReference>
<keyword evidence="7" id="KW-1185">Reference proteome</keyword>
<dbReference type="PANTHER" id="PTHR31183:SF1">
    <property type="entry name" value="CILIA- AND FLAGELLA-ASSOCIATED PROTEIN 53"/>
    <property type="match status" value="1"/>
</dbReference>
<reference evidence="6" key="2">
    <citation type="submission" date="2025-09" db="UniProtKB">
        <authorList>
            <consortium name="Ensembl"/>
        </authorList>
    </citation>
    <scope>IDENTIFICATION</scope>
</reference>
<organism evidence="6 7">
    <name type="scientific">Anas zonorhyncha</name>
    <name type="common">Eastern spot-billed duck</name>
    <dbReference type="NCBI Taxonomy" id="75864"/>
    <lineage>
        <taxon>Eukaryota</taxon>
        <taxon>Metazoa</taxon>
        <taxon>Chordata</taxon>
        <taxon>Craniata</taxon>
        <taxon>Vertebrata</taxon>
        <taxon>Euteleostomi</taxon>
        <taxon>Archelosauria</taxon>
        <taxon>Archosauria</taxon>
        <taxon>Dinosauria</taxon>
        <taxon>Saurischia</taxon>
        <taxon>Theropoda</taxon>
        <taxon>Coelurosauria</taxon>
        <taxon>Aves</taxon>
        <taxon>Neognathae</taxon>
        <taxon>Galloanserae</taxon>
        <taxon>Anseriformes</taxon>
        <taxon>Anatidae</taxon>
        <taxon>Anatinae</taxon>
        <taxon>Anas</taxon>
    </lineage>
</organism>
<feature type="region of interest" description="Disordered" evidence="5">
    <location>
        <begin position="434"/>
        <end position="459"/>
    </location>
</feature>
<comment type="subcellular location">
    <subcellularLocation>
        <location evidence="1">Cell projection</location>
        <location evidence="1">Cilium</location>
    </subcellularLocation>
</comment>
<evidence type="ECO:0000256" key="1">
    <source>
        <dbReference type="ARBA" id="ARBA00004138"/>
    </source>
</evidence>